<name>A0A6G0U8C0_APHGL</name>
<dbReference type="AlphaFoldDB" id="A0A6G0U8C0"/>
<keyword evidence="1" id="KW-0812">Transmembrane</keyword>
<feature type="transmembrane region" description="Helical" evidence="1">
    <location>
        <begin position="140"/>
        <end position="157"/>
    </location>
</feature>
<sequence length="178" mass="21137">MYIIRISTKSSARATLFTYTTEPFFYVKESKIIYVHEPFLPLPPPILPMSRFGRTSRAKRTFITIIILDHYIRYKRLSFICIAVGSSIKAIFVQASTESIMYNTILPLYGHFYISIFLYKKVTMTFEKKKKKLKICLKKKLNSTTVLVTLYYSMQYITVSTLRRHIYIYIIYYMYMNA</sequence>
<evidence type="ECO:0000313" key="2">
    <source>
        <dbReference type="EMBL" id="KAE9545193.1"/>
    </source>
</evidence>
<reference evidence="2 3" key="1">
    <citation type="submission" date="2019-08" db="EMBL/GenBank/DDBJ databases">
        <title>The genome of the soybean aphid Biotype 1, its phylome, world population structure and adaptation to the North American continent.</title>
        <authorList>
            <person name="Giordano R."/>
            <person name="Donthu R.K."/>
            <person name="Hernandez A.G."/>
            <person name="Wright C.L."/>
            <person name="Zimin A.V."/>
        </authorList>
    </citation>
    <scope>NUCLEOTIDE SEQUENCE [LARGE SCALE GENOMIC DNA]</scope>
    <source>
        <tissue evidence="2">Whole aphids</tissue>
    </source>
</reference>
<accession>A0A6G0U8C0</accession>
<evidence type="ECO:0000256" key="1">
    <source>
        <dbReference type="SAM" id="Phobius"/>
    </source>
</evidence>
<feature type="transmembrane region" description="Helical" evidence="1">
    <location>
        <begin position="77"/>
        <end position="94"/>
    </location>
</feature>
<gene>
    <name evidence="2" type="ORF">AGLY_000736</name>
</gene>
<comment type="caution">
    <text evidence="2">The sequence shown here is derived from an EMBL/GenBank/DDBJ whole genome shotgun (WGS) entry which is preliminary data.</text>
</comment>
<dbReference type="EMBL" id="VYZN01000001">
    <property type="protein sequence ID" value="KAE9545193.1"/>
    <property type="molecule type" value="Genomic_DNA"/>
</dbReference>
<evidence type="ECO:0000313" key="3">
    <source>
        <dbReference type="Proteomes" id="UP000475862"/>
    </source>
</evidence>
<keyword evidence="1" id="KW-0472">Membrane</keyword>
<protein>
    <submittedName>
        <fullName evidence="2">Uncharacterized protein</fullName>
    </submittedName>
</protein>
<keyword evidence="3" id="KW-1185">Reference proteome</keyword>
<proteinExistence type="predicted"/>
<keyword evidence="1" id="KW-1133">Transmembrane helix</keyword>
<dbReference type="Proteomes" id="UP000475862">
    <property type="component" value="Unassembled WGS sequence"/>
</dbReference>
<organism evidence="2 3">
    <name type="scientific">Aphis glycines</name>
    <name type="common">Soybean aphid</name>
    <dbReference type="NCBI Taxonomy" id="307491"/>
    <lineage>
        <taxon>Eukaryota</taxon>
        <taxon>Metazoa</taxon>
        <taxon>Ecdysozoa</taxon>
        <taxon>Arthropoda</taxon>
        <taxon>Hexapoda</taxon>
        <taxon>Insecta</taxon>
        <taxon>Pterygota</taxon>
        <taxon>Neoptera</taxon>
        <taxon>Paraneoptera</taxon>
        <taxon>Hemiptera</taxon>
        <taxon>Sternorrhyncha</taxon>
        <taxon>Aphidomorpha</taxon>
        <taxon>Aphidoidea</taxon>
        <taxon>Aphididae</taxon>
        <taxon>Aphidini</taxon>
        <taxon>Aphis</taxon>
        <taxon>Aphis</taxon>
    </lineage>
</organism>
<feature type="transmembrane region" description="Helical" evidence="1">
    <location>
        <begin position="100"/>
        <end position="119"/>
    </location>
</feature>